<dbReference type="SUPFAM" id="SSF51735">
    <property type="entry name" value="NAD(P)-binding Rossmann-fold domains"/>
    <property type="match status" value="1"/>
</dbReference>
<keyword evidence="12" id="KW-1185">Reference proteome</keyword>
<dbReference type="PANTHER" id="PTHR42938">
    <property type="entry name" value="FORMATE DEHYDROGENASE 1"/>
    <property type="match status" value="1"/>
</dbReference>
<evidence type="ECO:0000256" key="1">
    <source>
        <dbReference type="ARBA" id="ARBA00003800"/>
    </source>
</evidence>
<dbReference type="InterPro" id="IPR029752">
    <property type="entry name" value="D-isomer_DH_CS1"/>
</dbReference>
<dbReference type="Pfam" id="PF00389">
    <property type="entry name" value="2-Hacid_dh"/>
    <property type="match status" value="1"/>
</dbReference>
<evidence type="ECO:0000256" key="7">
    <source>
        <dbReference type="ARBA" id="ARBA00048126"/>
    </source>
</evidence>
<dbReference type="PROSITE" id="PS51671">
    <property type="entry name" value="ACT"/>
    <property type="match status" value="1"/>
</dbReference>
<dbReference type="NCBIfam" id="TIGR01327">
    <property type="entry name" value="PGDH"/>
    <property type="match status" value="1"/>
</dbReference>
<dbReference type="EC" id="1.1.1.95" evidence="9"/>
<dbReference type="InterPro" id="IPR045626">
    <property type="entry name" value="PGDH_ASB_dom"/>
</dbReference>
<evidence type="ECO:0000256" key="3">
    <source>
        <dbReference type="ARBA" id="ARBA00005854"/>
    </source>
</evidence>
<comment type="similarity">
    <text evidence="3 9">Belongs to the D-isomer specific 2-hydroxyacid dehydrogenase family.</text>
</comment>
<evidence type="ECO:0000259" key="10">
    <source>
        <dbReference type="PROSITE" id="PS51671"/>
    </source>
</evidence>
<dbReference type="GO" id="GO:0006564">
    <property type="term" value="P:L-serine biosynthetic process"/>
    <property type="evidence" value="ECO:0007669"/>
    <property type="project" value="UniProtKB-UniRule"/>
</dbReference>
<dbReference type="OrthoDB" id="9792971at2"/>
<dbReference type="RefSeq" id="WP_095044695.1">
    <property type="nucleotide sequence ID" value="NZ_LN890655.1"/>
</dbReference>
<dbReference type="Pfam" id="PF19304">
    <property type="entry name" value="PGDH_inter"/>
    <property type="match status" value="1"/>
</dbReference>
<comment type="catalytic activity">
    <reaction evidence="8 9">
        <text>(2R)-3-phosphoglycerate + NAD(+) = 3-phosphooxypyruvate + NADH + H(+)</text>
        <dbReference type="Rhea" id="RHEA:12641"/>
        <dbReference type="ChEBI" id="CHEBI:15378"/>
        <dbReference type="ChEBI" id="CHEBI:18110"/>
        <dbReference type="ChEBI" id="CHEBI:57540"/>
        <dbReference type="ChEBI" id="CHEBI:57945"/>
        <dbReference type="ChEBI" id="CHEBI:58272"/>
        <dbReference type="EC" id="1.1.1.95"/>
    </reaction>
</comment>
<dbReference type="PROSITE" id="PS00065">
    <property type="entry name" value="D_2_HYDROXYACID_DH_1"/>
    <property type="match status" value="1"/>
</dbReference>
<keyword evidence="9" id="KW-0028">Amino-acid biosynthesis</keyword>
<evidence type="ECO:0000256" key="2">
    <source>
        <dbReference type="ARBA" id="ARBA00005216"/>
    </source>
</evidence>
<keyword evidence="5 9" id="KW-0560">Oxidoreductase</keyword>
<dbReference type="CDD" id="cd12173">
    <property type="entry name" value="PGDH_4"/>
    <property type="match status" value="1"/>
</dbReference>
<dbReference type="Pfam" id="PF02826">
    <property type="entry name" value="2-Hacid_dh_C"/>
    <property type="match status" value="1"/>
</dbReference>
<dbReference type="SUPFAM" id="SSF52283">
    <property type="entry name" value="Formate/glycerate dehydrogenase catalytic domain-like"/>
    <property type="match status" value="1"/>
</dbReference>
<dbReference type="SUPFAM" id="SSF143548">
    <property type="entry name" value="Serine metabolism enzymes domain"/>
    <property type="match status" value="1"/>
</dbReference>
<keyword evidence="6 9" id="KW-0520">NAD</keyword>
<dbReference type="UniPathway" id="UPA00135">
    <property type="reaction ID" value="UER00196"/>
</dbReference>
<dbReference type="InterPro" id="IPR006139">
    <property type="entry name" value="D-isomer_2_OHA_DH_cat_dom"/>
</dbReference>
<comment type="pathway">
    <text evidence="2 9">Amino-acid biosynthesis; L-serine biosynthesis; L-serine from 3-phospho-D-glycerate: step 1/3.</text>
</comment>
<dbReference type="KEGG" id="pbf:CFX0092_A3608"/>
<dbReference type="CDD" id="cd04902">
    <property type="entry name" value="ACT_3PGDH-xct"/>
    <property type="match status" value="1"/>
</dbReference>
<dbReference type="Gene3D" id="3.30.70.260">
    <property type="match status" value="1"/>
</dbReference>
<accession>A0A160T5G3</accession>
<keyword evidence="9" id="KW-0718">Serine biosynthesis</keyword>
<dbReference type="PROSITE" id="PS00671">
    <property type="entry name" value="D_2_HYDROXYACID_DH_3"/>
    <property type="match status" value="1"/>
</dbReference>
<evidence type="ECO:0000256" key="8">
    <source>
        <dbReference type="ARBA" id="ARBA00048731"/>
    </source>
</evidence>
<evidence type="ECO:0000256" key="4">
    <source>
        <dbReference type="ARBA" id="ARBA00021582"/>
    </source>
</evidence>
<dbReference type="InterPro" id="IPR006236">
    <property type="entry name" value="PGDH"/>
</dbReference>
<dbReference type="InterPro" id="IPR006140">
    <property type="entry name" value="D-isomer_DH_NAD-bd"/>
</dbReference>
<organism evidence="11 12">
    <name type="scientific">Candidatus Promineifilum breve</name>
    <dbReference type="NCBI Taxonomy" id="1806508"/>
    <lineage>
        <taxon>Bacteria</taxon>
        <taxon>Bacillati</taxon>
        <taxon>Chloroflexota</taxon>
        <taxon>Ardenticatenia</taxon>
        <taxon>Candidatus Promineifilales</taxon>
        <taxon>Candidatus Promineifilaceae</taxon>
        <taxon>Candidatus Promineifilum</taxon>
    </lineage>
</organism>
<evidence type="ECO:0000313" key="12">
    <source>
        <dbReference type="Proteomes" id="UP000215027"/>
    </source>
</evidence>
<protein>
    <recommendedName>
        <fullName evidence="4 9">D-3-phosphoglycerate dehydrogenase</fullName>
        <ecNumber evidence="9">1.1.1.95</ecNumber>
    </recommendedName>
</protein>
<dbReference type="SUPFAM" id="SSF55021">
    <property type="entry name" value="ACT-like"/>
    <property type="match status" value="1"/>
</dbReference>
<dbReference type="Gene3D" id="3.40.50.720">
    <property type="entry name" value="NAD(P)-binding Rossmann-like Domain"/>
    <property type="match status" value="2"/>
</dbReference>
<name>A0A160T5G3_9CHLR</name>
<dbReference type="InterPro" id="IPR045865">
    <property type="entry name" value="ACT-like_dom_sf"/>
</dbReference>
<comment type="function">
    <text evidence="1">Catalyzes the reversible oxidation of 3-phospho-D-glycerate to 3-phosphonooxypyruvate, the first step of the phosphorylated L-serine biosynthesis pathway. Also catalyzes the reversible oxidation of 2-hydroxyglutarate to 2-oxoglutarate.</text>
</comment>
<evidence type="ECO:0000256" key="6">
    <source>
        <dbReference type="ARBA" id="ARBA00023027"/>
    </source>
</evidence>
<dbReference type="AlphaFoldDB" id="A0A160T5G3"/>
<gene>
    <name evidence="11" type="primary">serA</name>
    <name evidence="11" type="ORF">CFX0092_A3608</name>
</gene>
<dbReference type="Pfam" id="PF01842">
    <property type="entry name" value="ACT"/>
    <property type="match status" value="1"/>
</dbReference>
<dbReference type="GO" id="GO:0051287">
    <property type="term" value="F:NAD binding"/>
    <property type="evidence" value="ECO:0007669"/>
    <property type="project" value="UniProtKB-UniRule"/>
</dbReference>
<evidence type="ECO:0000256" key="9">
    <source>
        <dbReference type="RuleBase" id="RU363003"/>
    </source>
</evidence>
<dbReference type="InterPro" id="IPR002912">
    <property type="entry name" value="ACT_dom"/>
</dbReference>
<feature type="domain" description="ACT" evidence="10">
    <location>
        <begin position="456"/>
        <end position="528"/>
    </location>
</feature>
<dbReference type="Proteomes" id="UP000215027">
    <property type="component" value="Chromosome I"/>
</dbReference>
<dbReference type="Gene3D" id="3.30.1330.90">
    <property type="entry name" value="D-3-phosphoglycerate dehydrogenase, domain 3"/>
    <property type="match status" value="1"/>
</dbReference>
<proteinExistence type="inferred from homology"/>
<evidence type="ECO:0000256" key="5">
    <source>
        <dbReference type="ARBA" id="ARBA00023002"/>
    </source>
</evidence>
<dbReference type="InterPro" id="IPR029753">
    <property type="entry name" value="D-isomer_DH_CS"/>
</dbReference>
<evidence type="ECO:0000313" key="11">
    <source>
        <dbReference type="EMBL" id="CUS05486.2"/>
    </source>
</evidence>
<comment type="catalytic activity">
    <reaction evidence="7">
        <text>(R)-2-hydroxyglutarate + NAD(+) = 2-oxoglutarate + NADH + H(+)</text>
        <dbReference type="Rhea" id="RHEA:49612"/>
        <dbReference type="ChEBI" id="CHEBI:15378"/>
        <dbReference type="ChEBI" id="CHEBI:15801"/>
        <dbReference type="ChEBI" id="CHEBI:16810"/>
        <dbReference type="ChEBI" id="CHEBI:57540"/>
        <dbReference type="ChEBI" id="CHEBI:57945"/>
        <dbReference type="EC" id="1.1.1.399"/>
    </reaction>
</comment>
<dbReference type="FunFam" id="3.40.50.720:FF:000021">
    <property type="entry name" value="D-3-phosphoglycerate dehydrogenase"/>
    <property type="match status" value="1"/>
</dbReference>
<dbReference type="GO" id="GO:0004617">
    <property type="term" value="F:phosphoglycerate dehydrogenase activity"/>
    <property type="evidence" value="ECO:0007669"/>
    <property type="project" value="UniProtKB-UniRule"/>
</dbReference>
<sequence>MYRLLVSDKLGAVALERLKEYPDIAVDMKTGLSPEQLIEIIGEYDGLIVRSGTKVTADLLAAAKKLRVVGRAGVGVDNIDVKAASMRGVVVMNTPGANSMATAELTMALMLAVSRNIPQAHASLKAGEWRRSDFVGGQLYRKTLGVIGFGRVGKLVAERAKAFGMDILVFDPGALEETARELGVLLVEMDDLLAQSDYITLHAALLPDTTKLINEKTLAQMKDGAILINAARGKLIDEAAVAAALKSGKLAAAAVDVYSSEPPQADNPLLGLPNVVHIPHLGASTREAETDVGIQIVAQVASALRGTDFTYAVNMPFELEHGFAAARPYLELAETLGRLHAGLADKPIQRLEVEAHGDIVGGLVRAIGAGLLKGVLESSSDIPVNYINAPTLANERGLTTTQTVGLNNLDYPNLVACRAVWDGGRRLLAGVLFGGSEPRVVQIDEYRLEARPEGIVLVMQNRDVPGVIGQVGTLLGTHGVNIGEWRLGRVRPGGEALSFITLDSQPSAAALAELGAIPAVTQAKVVQL</sequence>
<dbReference type="FunFam" id="3.30.70.260:FF:000008">
    <property type="entry name" value="D-3-phosphoglycerate dehydrogenase, chloroplastic"/>
    <property type="match status" value="1"/>
</dbReference>
<reference evidence="11" key="1">
    <citation type="submission" date="2016-01" db="EMBL/GenBank/DDBJ databases">
        <authorList>
            <person name="Mcilroy J.S."/>
            <person name="Karst M S."/>
            <person name="Albertsen M."/>
        </authorList>
    </citation>
    <scope>NUCLEOTIDE SEQUENCE</scope>
    <source>
        <strain evidence="11">Cfx-K</strain>
    </source>
</reference>
<dbReference type="PANTHER" id="PTHR42938:SF47">
    <property type="entry name" value="HYDROXYPYRUVATE REDUCTASE"/>
    <property type="match status" value="1"/>
</dbReference>
<dbReference type="InterPro" id="IPR036291">
    <property type="entry name" value="NAD(P)-bd_dom_sf"/>
</dbReference>
<dbReference type="InterPro" id="IPR029009">
    <property type="entry name" value="ASB_dom_sf"/>
</dbReference>
<dbReference type="EMBL" id="LN890655">
    <property type="protein sequence ID" value="CUS05486.2"/>
    <property type="molecule type" value="Genomic_DNA"/>
</dbReference>